<accession>A0A4S8VID5</accession>
<gene>
    <name evidence="2" type="ORF">D6D24_07069</name>
</gene>
<dbReference type="Proteomes" id="UP000308014">
    <property type="component" value="Unassembled WGS sequence"/>
</dbReference>
<evidence type="ECO:0000256" key="1">
    <source>
        <dbReference type="SAM" id="MobiDB-lite"/>
    </source>
</evidence>
<feature type="region of interest" description="Disordered" evidence="1">
    <location>
        <begin position="164"/>
        <end position="208"/>
    </location>
</feature>
<feature type="compositionally biased region" description="Acidic residues" evidence="1">
    <location>
        <begin position="299"/>
        <end position="326"/>
    </location>
</feature>
<feature type="region of interest" description="Disordered" evidence="1">
    <location>
        <begin position="299"/>
        <end position="343"/>
    </location>
</feature>
<dbReference type="AlphaFoldDB" id="A0A4S8VID5"/>
<sequence>MSIHISPSKPTKTIDTDILEHYIMLSTASASEAPPSGFERKLSTSIHRLRANSVYHERTFGSGELSKYDLRALAERSSHSYISRSQQYIHRLKAINRRGGHNLTNDEARFFLSLPDKIRRLHFTRQENILMRAACELQLSKDSGIPPPLPRSWTDERASSSHSYASSFLSRRTMVEPPSTPTTSDGGYPSATSSRTSSRPRTQSVVSSNASILPFNPLACHPPRTSSMTQSPFDYTKVISKTPETPAPVTRQYLDPKTREMIRRCTSSPEAFDEVINFGYATDEAAPVTKQYPSFDYEFDEDLSSSDGLSDDDEDEDYTLDSDDEPWTPGSDDTMATSWDFRSPCPPIQRFDGGYFRTPKERPMTLRVTLTKPENRSAMDDSPTRLTKTDQEDLSSLRVEDPLALERLTFSDDVTGMYGAFAVSPTKDSSKMKKLLKRLTSPAF</sequence>
<proteinExistence type="predicted"/>
<evidence type="ECO:0000313" key="3">
    <source>
        <dbReference type="Proteomes" id="UP000308014"/>
    </source>
</evidence>
<comment type="caution">
    <text evidence="2">The sequence shown here is derived from an EMBL/GenBank/DDBJ whole genome shotgun (WGS) entry which is preliminary data.</text>
</comment>
<protein>
    <submittedName>
        <fullName evidence="2">Uncharacterized protein</fullName>
    </submittedName>
</protein>
<name>A0A4S8VID5_AURPU</name>
<dbReference type="EMBL" id="QZAJ01000324">
    <property type="protein sequence ID" value="THW11659.1"/>
    <property type="molecule type" value="Genomic_DNA"/>
</dbReference>
<reference evidence="2 3" key="1">
    <citation type="submission" date="2018-10" db="EMBL/GenBank/DDBJ databases">
        <title>Fifty Aureobasidium pullulans genomes reveal a recombining polyextremotolerant generalist.</title>
        <authorList>
            <person name="Gostincar C."/>
            <person name="Turk M."/>
            <person name="Zajc J."/>
            <person name="Gunde-Cimerman N."/>
        </authorList>
    </citation>
    <scope>NUCLEOTIDE SEQUENCE [LARGE SCALE GENOMIC DNA]</scope>
    <source>
        <strain evidence="2 3">EXF-11318</strain>
    </source>
</reference>
<organism evidence="2 3">
    <name type="scientific">Aureobasidium pullulans</name>
    <name type="common">Black yeast</name>
    <name type="synonym">Pullularia pullulans</name>
    <dbReference type="NCBI Taxonomy" id="5580"/>
    <lineage>
        <taxon>Eukaryota</taxon>
        <taxon>Fungi</taxon>
        <taxon>Dikarya</taxon>
        <taxon>Ascomycota</taxon>
        <taxon>Pezizomycotina</taxon>
        <taxon>Dothideomycetes</taxon>
        <taxon>Dothideomycetidae</taxon>
        <taxon>Dothideales</taxon>
        <taxon>Saccotheciaceae</taxon>
        <taxon>Aureobasidium</taxon>
    </lineage>
</organism>
<evidence type="ECO:0000313" key="2">
    <source>
        <dbReference type="EMBL" id="THW11659.1"/>
    </source>
</evidence>
<feature type="compositionally biased region" description="Low complexity" evidence="1">
    <location>
        <begin position="189"/>
        <end position="208"/>
    </location>
</feature>